<organism evidence="1 2">
    <name type="scientific">Carboxylicivirga mesophila</name>
    <dbReference type="NCBI Taxonomy" id="1166478"/>
    <lineage>
        <taxon>Bacteria</taxon>
        <taxon>Pseudomonadati</taxon>
        <taxon>Bacteroidota</taxon>
        <taxon>Bacteroidia</taxon>
        <taxon>Marinilabiliales</taxon>
        <taxon>Marinilabiliaceae</taxon>
        <taxon>Carboxylicivirga</taxon>
    </lineage>
</organism>
<gene>
    <name evidence="1" type="ORF">KEM09_20365</name>
</gene>
<accession>A0ABS5KFD4</accession>
<evidence type="ECO:0000313" key="1">
    <source>
        <dbReference type="EMBL" id="MBS2213774.1"/>
    </source>
</evidence>
<dbReference type="EMBL" id="JAGUCN010000034">
    <property type="protein sequence ID" value="MBS2213774.1"/>
    <property type="molecule type" value="Genomic_DNA"/>
</dbReference>
<dbReference type="RefSeq" id="WP_212231417.1">
    <property type="nucleotide sequence ID" value="NZ_JAGUCN010000034.1"/>
</dbReference>
<sequence>MTKYIFNIISFLCFSLYCQAQKSISLDNIFESFRQGKYPYSAVKEVFREYESQEIIDIANKYISSEDERDRQLSYRLLYDIVEYNKINKSSQNAVYHLIEKGLTDKSSKLVSSTLDYLDEFPEEVFDNRCKNRLAGIIMEYPSHYKRIVMLSGKLKMEQLTSYYKNRLKRDSIINYRDKWALQLTLARMGDPLMVNQCIDQVEAIGINDQVIYNLIPDLLYIEDKQITDYLLDELAVENLNCTSADPDNDVVIDCGYRLAEYIAPVIQGFPISVGASGDLDCDNYEQALLAIRAWIAENRESYKVVFGPK</sequence>
<protein>
    <recommendedName>
        <fullName evidence="3">HEAT repeat domain-containing protein</fullName>
    </recommendedName>
</protein>
<evidence type="ECO:0000313" key="2">
    <source>
        <dbReference type="Proteomes" id="UP000721861"/>
    </source>
</evidence>
<proteinExistence type="predicted"/>
<evidence type="ECO:0008006" key="3">
    <source>
        <dbReference type="Google" id="ProtNLM"/>
    </source>
</evidence>
<comment type="caution">
    <text evidence="1">The sequence shown here is derived from an EMBL/GenBank/DDBJ whole genome shotgun (WGS) entry which is preliminary data.</text>
</comment>
<name>A0ABS5KFD4_9BACT</name>
<reference evidence="1 2" key="1">
    <citation type="journal article" date="2014" name="Int. J. Syst. Evol. Microbiol.">
        <title>Carboxylicivirga gen. nov. in the family Marinilabiliaceae with two novel species, Carboxylicivirga mesophila sp. nov. and Carboxylicivirga taeanensis sp. nov., and reclassification of Cytophaga fermentans as Saccharicrinis fermentans gen. nov., comb. nov.</title>
        <authorList>
            <person name="Yang S.H."/>
            <person name="Seo H.S."/>
            <person name="Woo J.H."/>
            <person name="Oh H.M."/>
            <person name="Jang H."/>
            <person name="Lee J.H."/>
            <person name="Kim S.J."/>
            <person name="Kwon K.K."/>
        </authorList>
    </citation>
    <scope>NUCLEOTIDE SEQUENCE [LARGE SCALE GENOMIC DNA]</scope>
    <source>
        <strain evidence="1 2">JCM 18290</strain>
    </source>
</reference>
<keyword evidence="2" id="KW-1185">Reference proteome</keyword>
<dbReference type="Proteomes" id="UP000721861">
    <property type="component" value="Unassembled WGS sequence"/>
</dbReference>